<organism evidence="1 2">
    <name type="scientific">Arctium lappa</name>
    <name type="common">Greater burdock</name>
    <name type="synonym">Lappa major</name>
    <dbReference type="NCBI Taxonomy" id="4217"/>
    <lineage>
        <taxon>Eukaryota</taxon>
        <taxon>Viridiplantae</taxon>
        <taxon>Streptophyta</taxon>
        <taxon>Embryophyta</taxon>
        <taxon>Tracheophyta</taxon>
        <taxon>Spermatophyta</taxon>
        <taxon>Magnoliopsida</taxon>
        <taxon>eudicotyledons</taxon>
        <taxon>Gunneridae</taxon>
        <taxon>Pentapetalae</taxon>
        <taxon>asterids</taxon>
        <taxon>campanulids</taxon>
        <taxon>Asterales</taxon>
        <taxon>Asteraceae</taxon>
        <taxon>Carduoideae</taxon>
        <taxon>Cardueae</taxon>
        <taxon>Arctiinae</taxon>
        <taxon>Arctium</taxon>
    </lineage>
</organism>
<evidence type="ECO:0000313" key="1">
    <source>
        <dbReference type="EMBL" id="KAI3714735.1"/>
    </source>
</evidence>
<evidence type="ECO:0000313" key="2">
    <source>
        <dbReference type="Proteomes" id="UP001055879"/>
    </source>
</evidence>
<comment type="caution">
    <text evidence="1">The sequence shown here is derived from an EMBL/GenBank/DDBJ whole genome shotgun (WGS) entry which is preliminary data.</text>
</comment>
<reference evidence="1 2" key="2">
    <citation type="journal article" date="2022" name="Mol. Ecol. Resour.">
        <title>The genomes of chicory, endive, great burdock and yacon provide insights into Asteraceae paleo-polyploidization history and plant inulin production.</title>
        <authorList>
            <person name="Fan W."/>
            <person name="Wang S."/>
            <person name="Wang H."/>
            <person name="Wang A."/>
            <person name="Jiang F."/>
            <person name="Liu H."/>
            <person name="Zhao H."/>
            <person name="Xu D."/>
            <person name="Zhang Y."/>
        </authorList>
    </citation>
    <scope>NUCLEOTIDE SEQUENCE [LARGE SCALE GENOMIC DNA]</scope>
    <source>
        <strain evidence="2">cv. Niubang</strain>
    </source>
</reference>
<gene>
    <name evidence="1" type="ORF">L6452_21694</name>
</gene>
<protein>
    <submittedName>
        <fullName evidence="1">Uncharacterized protein</fullName>
    </submittedName>
</protein>
<dbReference type="EMBL" id="CM042053">
    <property type="protein sequence ID" value="KAI3714735.1"/>
    <property type="molecule type" value="Genomic_DNA"/>
</dbReference>
<dbReference type="Proteomes" id="UP001055879">
    <property type="component" value="Linkage Group LG07"/>
</dbReference>
<keyword evidence="2" id="KW-1185">Reference proteome</keyword>
<reference evidence="2" key="1">
    <citation type="journal article" date="2022" name="Mol. Ecol. Resour.">
        <title>The genomes of chicory, endive, great burdock and yacon provide insights into Asteraceae palaeo-polyploidization history and plant inulin production.</title>
        <authorList>
            <person name="Fan W."/>
            <person name="Wang S."/>
            <person name="Wang H."/>
            <person name="Wang A."/>
            <person name="Jiang F."/>
            <person name="Liu H."/>
            <person name="Zhao H."/>
            <person name="Xu D."/>
            <person name="Zhang Y."/>
        </authorList>
    </citation>
    <scope>NUCLEOTIDE SEQUENCE [LARGE SCALE GENOMIC DNA]</scope>
    <source>
        <strain evidence="2">cv. Niubang</strain>
    </source>
</reference>
<proteinExistence type="predicted"/>
<sequence length="72" mass="7931">MVNSLHGELQMIVVDGVESPATTKLIMSVTELRLSSYELGGESKVIGTSSISRRPVLEFQKRLTPPYKLQPS</sequence>
<accession>A0ACB9AYM9</accession>
<name>A0ACB9AYM9_ARCLA</name>